<dbReference type="PANTHER" id="PTHR30273:SF2">
    <property type="entry name" value="PROTEIN FECR"/>
    <property type="match status" value="1"/>
</dbReference>
<keyword evidence="1" id="KW-1133">Transmembrane helix</keyword>
<dbReference type="PANTHER" id="PTHR30273">
    <property type="entry name" value="PERIPLASMIC SIGNAL SENSOR AND SIGMA FACTOR ACTIVATOR FECR-RELATED"/>
    <property type="match status" value="1"/>
</dbReference>
<feature type="domain" description="FecR protein" evidence="2">
    <location>
        <begin position="103"/>
        <end position="196"/>
    </location>
</feature>
<keyword evidence="1" id="KW-0472">Membrane</keyword>
<gene>
    <name evidence="3" type="ORF">F0L74_13930</name>
</gene>
<evidence type="ECO:0000313" key="3">
    <source>
        <dbReference type="EMBL" id="KAA2243585.1"/>
    </source>
</evidence>
<keyword evidence="4" id="KW-1185">Reference proteome</keyword>
<dbReference type="GO" id="GO:0016989">
    <property type="term" value="F:sigma factor antagonist activity"/>
    <property type="evidence" value="ECO:0007669"/>
    <property type="project" value="TreeGrafter"/>
</dbReference>
<sequence>METGKIKQLLKRYLLGQVAAQETRAIDDWYASFDAAVPAELPAQEERQLHAEIWRMIQPEIRVTRVFYRRPWVRAAAAVLMLLGAGMAYFLLRGPQAREYTAYHTANGERRTIRLQDGTSLTLNAGSTLLLSKDWDRERRLQLVDGEVFFEVAPDTRRPFVVESGPLTTTVLGTAFNISAYTGIHKLSVAVVAGKVSVAGKTGASLLEKGRELVYDKQDGHTSIQTLATDQIAWTQGKLLLNDVSFEEMSVLVEKNFGIKIITTQAPVTKNRYTTELQLDMPPAAAIEVLAAIHQLKIKRNGNQVLLYE</sequence>
<evidence type="ECO:0000256" key="1">
    <source>
        <dbReference type="SAM" id="Phobius"/>
    </source>
</evidence>
<dbReference type="PIRSF" id="PIRSF018266">
    <property type="entry name" value="FecR"/>
    <property type="match status" value="1"/>
</dbReference>
<evidence type="ECO:0000313" key="4">
    <source>
        <dbReference type="Proteomes" id="UP000324611"/>
    </source>
</evidence>
<dbReference type="InterPro" id="IPR006860">
    <property type="entry name" value="FecR"/>
</dbReference>
<dbReference type="AlphaFoldDB" id="A0A5B2VWW6"/>
<comment type="caution">
    <text evidence="3">The sequence shown here is derived from an EMBL/GenBank/DDBJ whole genome shotgun (WGS) entry which is preliminary data.</text>
</comment>
<dbReference type="Gene3D" id="3.55.50.30">
    <property type="match status" value="1"/>
</dbReference>
<accession>A0A5B2VWW6</accession>
<reference evidence="3 4" key="1">
    <citation type="submission" date="2019-09" db="EMBL/GenBank/DDBJ databases">
        <title>Chitinophaga ginsengihumi sp. nov., isolated from soil of ginseng rhizosphere.</title>
        <authorList>
            <person name="Lee J."/>
        </authorList>
    </citation>
    <scope>NUCLEOTIDE SEQUENCE [LARGE SCALE GENOMIC DNA]</scope>
    <source>
        <strain evidence="3 4">BN140078</strain>
    </source>
</reference>
<dbReference type="Pfam" id="PF04773">
    <property type="entry name" value="FecR"/>
    <property type="match status" value="1"/>
</dbReference>
<proteinExistence type="predicted"/>
<organism evidence="3 4">
    <name type="scientific">Chitinophaga agrisoli</name>
    <dbReference type="NCBI Taxonomy" id="2607653"/>
    <lineage>
        <taxon>Bacteria</taxon>
        <taxon>Pseudomonadati</taxon>
        <taxon>Bacteroidota</taxon>
        <taxon>Chitinophagia</taxon>
        <taxon>Chitinophagales</taxon>
        <taxon>Chitinophagaceae</taxon>
        <taxon>Chitinophaga</taxon>
    </lineage>
</organism>
<protein>
    <submittedName>
        <fullName evidence="3">DUF4974 domain-containing protein</fullName>
    </submittedName>
</protein>
<dbReference type="EMBL" id="VUOC01000002">
    <property type="protein sequence ID" value="KAA2243585.1"/>
    <property type="molecule type" value="Genomic_DNA"/>
</dbReference>
<feature type="transmembrane region" description="Helical" evidence="1">
    <location>
        <begin position="72"/>
        <end position="92"/>
    </location>
</feature>
<dbReference type="Gene3D" id="2.60.120.1440">
    <property type="match status" value="1"/>
</dbReference>
<name>A0A5B2VWW6_9BACT</name>
<keyword evidence="1" id="KW-0812">Transmembrane</keyword>
<evidence type="ECO:0000259" key="2">
    <source>
        <dbReference type="Pfam" id="PF04773"/>
    </source>
</evidence>
<dbReference type="InterPro" id="IPR012373">
    <property type="entry name" value="Ferrdict_sens_TM"/>
</dbReference>
<dbReference type="Proteomes" id="UP000324611">
    <property type="component" value="Unassembled WGS sequence"/>
</dbReference>
<reference evidence="3 4" key="2">
    <citation type="submission" date="2019-09" db="EMBL/GenBank/DDBJ databases">
        <authorList>
            <person name="Jin C."/>
        </authorList>
    </citation>
    <scope>NUCLEOTIDE SEQUENCE [LARGE SCALE GENOMIC DNA]</scope>
    <source>
        <strain evidence="3 4">BN140078</strain>
    </source>
</reference>
<dbReference type="RefSeq" id="WP_149838460.1">
    <property type="nucleotide sequence ID" value="NZ_VUOC01000002.1"/>
</dbReference>